<reference evidence="2" key="1">
    <citation type="submission" date="2021-11" db="EMBL/GenBank/DDBJ databases">
        <title>Cultivation dependent microbiological survey of springs from the worlds oldest radium mine currently devoted to the extraction of radon-saturated water.</title>
        <authorList>
            <person name="Kapinusova G."/>
            <person name="Smrhova T."/>
            <person name="Strejcek M."/>
            <person name="Suman J."/>
            <person name="Jani K."/>
            <person name="Pajer P."/>
            <person name="Uhlik O."/>
        </authorList>
    </citation>
    <scope>NUCLEOTIDE SEQUENCE [LARGE SCALE GENOMIC DNA]</scope>
    <source>
        <strain evidence="2">J379</strain>
    </source>
</reference>
<dbReference type="RefSeq" id="WP_353862342.1">
    <property type="nucleotide sequence ID" value="NZ_CP088295.1"/>
</dbReference>
<organism evidence="1 2">
    <name type="scientific">Svornostia abyssi</name>
    <dbReference type="NCBI Taxonomy" id="2898438"/>
    <lineage>
        <taxon>Bacteria</taxon>
        <taxon>Bacillati</taxon>
        <taxon>Actinomycetota</taxon>
        <taxon>Thermoleophilia</taxon>
        <taxon>Solirubrobacterales</taxon>
        <taxon>Baekduiaceae</taxon>
        <taxon>Svornostia</taxon>
    </lineage>
</organism>
<dbReference type="EMBL" id="CP088295">
    <property type="protein sequence ID" value="UUY01794.1"/>
    <property type="molecule type" value="Genomic_DNA"/>
</dbReference>
<evidence type="ECO:0000313" key="2">
    <source>
        <dbReference type="Proteomes" id="UP001058860"/>
    </source>
</evidence>
<gene>
    <name evidence="1" type="ORF">LRS13_13780</name>
</gene>
<accession>A0ABY5PAU2</accession>
<proteinExistence type="predicted"/>
<protein>
    <submittedName>
        <fullName evidence="1">Uncharacterized protein</fullName>
    </submittedName>
</protein>
<dbReference type="Proteomes" id="UP001058860">
    <property type="component" value="Chromosome"/>
</dbReference>
<evidence type="ECO:0000313" key="1">
    <source>
        <dbReference type="EMBL" id="UUY01794.1"/>
    </source>
</evidence>
<name>A0ABY5PAU2_9ACTN</name>
<keyword evidence="2" id="KW-1185">Reference proteome</keyword>
<sequence>MSGDIHDFEAPNGTIAYFAIAYADERTSKSAWDRGAKVIKRKDDVSAFRFIREDGTWTIAVLAADRRRAKRASERVAWGGHPCVLSEAEVSMLANRFVEVFEQVGSSSGIDASASWQGVGGISLGPEGTRGPIRRPQG</sequence>